<dbReference type="GO" id="GO:0006935">
    <property type="term" value="P:chemotaxis"/>
    <property type="evidence" value="ECO:0007669"/>
    <property type="project" value="UniProtKB-KW"/>
</dbReference>
<reference evidence="3 4" key="1">
    <citation type="submission" date="2016-10" db="EMBL/GenBank/DDBJ databases">
        <authorList>
            <person name="de Groot N.N."/>
        </authorList>
    </citation>
    <scope>NUCLEOTIDE SEQUENCE [LARGE SCALE GENOMIC DNA]</scope>
    <source>
        <strain evidence="3 4">DSM 7343</strain>
    </source>
</reference>
<keyword evidence="1" id="KW-0145">Chemotaxis</keyword>
<feature type="domain" description="Chemotaxis phosphatase CheX-like" evidence="2">
    <location>
        <begin position="48"/>
        <end position="127"/>
    </location>
</feature>
<dbReference type="STRING" id="37625.SAMN05660420_02658"/>
<dbReference type="Proteomes" id="UP000199409">
    <property type="component" value="Unassembled WGS sequence"/>
</dbReference>
<gene>
    <name evidence="3" type="ORF">SAMN05660420_02658</name>
</gene>
<dbReference type="EMBL" id="FNQN01000008">
    <property type="protein sequence ID" value="SEA62367.1"/>
    <property type="molecule type" value="Genomic_DNA"/>
</dbReference>
<dbReference type="Gene3D" id="3.40.1550.10">
    <property type="entry name" value="CheC-like"/>
    <property type="match status" value="1"/>
</dbReference>
<dbReference type="RefSeq" id="WP_175498395.1">
    <property type="nucleotide sequence ID" value="NZ_FNQN01000008.1"/>
</dbReference>
<dbReference type="InterPro" id="IPR028976">
    <property type="entry name" value="CheC-like_sf"/>
</dbReference>
<organism evidence="3 4">
    <name type="scientific">Desulfuromusa kysingii</name>
    <dbReference type="NCBI Taxonomy" id="37625"/>
    <lineage>
        <taxon>Bacteria</taxon>
        <taxon>Pseudomonadati</taxon>
        <taxon>Thermodesulfobacteriota</taxon>
        <taxon>Desulfuromonadia</taxon>
        <taxon>Desulfuromonadales</taxon>
        <taxon>Geopsychrobacteraceae</taxon>
        <taxon>Desulfuromusa</taxon>
    </lineage>
</organism>
<protein>
    <submittedName>
        <fullName evidence="3">Chemotaxis phosphatase CheX</fullName>
    </submittedName>
</protein>
<evidence type="ECO:0000259" key="2">
    <source>
        <dbReference type="Pfam" id="PF13690"/>
    </source>
</evidence>
<sequence length="159" mass="17626">MKEHDPFYLAMIKAASQTFENMAFMEVMEHFNPAYEIPADEVVWNSLQVNDPVQGEIRLAVAKTCLKTLTGTIFGIAEDEITSTQMNDILNELLNTIVGLFLTNLCADDQEYKMGLPALGEGELPEVDAQTVSWKLMSSEEDALHIFATGTSLVALNNH</sequence>
<dbReference type="Pfam" id="PF13690">
    <property type="entry name" value="CheX"/>
    <property type="match status" value="1"/>
</dbReference>
<evidence type="ECO:0000313" key="4">
    <source>
        <dbReference type="Proteomes" id="UP000199409"/>
    </source>
</evidence>
<evidence type="ECO:0000313" key="3">
    <source>
        <dbReference type="EMBL" id="SEA62367.1"/>
    </source>
</evidence>
<dbReference type="InterPro" id="IPR028051">
    <property type="entry name" value="CheX-like_dom"/>
</dbReference>
<accession>A0A1H4CPT1</accession>
<dbReference type="SUPFAM" id="SSF103039">
    <property type="entry name" value="CheC-like"/>
    <property type="match status" value="1"/>
</dbReference>
<evidence type="ECO:0000256" key="1">
    <source>
        <dbReference type="ARBA" id="ARBA00022500"/>
    </source>
</evidence>
<proteinExistence type="predicted"/>
<dbReference type="AlphaFoldDB" id="A0A1H4CPT1"/>
<name>A0A1H4CPT1_9BACT</name>
<keyword evidence="4" id="KW-1185">Reference proteome</keyword>